<proteinExistence type="predicted"/>
<dbReference type="Gene3D" id="3.40.50.300">
    <property type="entry name" value="P-loop containing nucleotide triphosphate hydrolases"/>
    <property type="match status" value="1"/>
</dbReference>
<evidence type="ECO:0000313" key="2">
    <source>
        <dbReference type="Proteomes" id="UP000663929"/>
    </source>
</evidence>
<evidence type="ECO:0000313" key="1">
    <source>
        <dbReference type="EMBL" id="QTD50311.1"/>
    </source>
</evidence>
<organism evidence="1 2">
    <name type="scientific">Sulfidibacter corallicola</name>
    <dbReference type="NCBI Taxonomy" id="2818388"/>
    <lineage>
        <taxon>Bacteria</taxon>
        <taxon>Pseudomonadati</taxon>
        <taxon>Acidobacteriota</taxon>
        <taxon>Holophagae</taxon>
        <taxon>Acanthopleuribacterales</taxon>
        <taxon>Acanthopleuribacteraceae</taxon>
        <taxon>Sulfidibacter</taxon>
    </lineage>
</organism>
<accession>A0A8A4TN44</accession>
<sequence>MTWLNKDADLQIAAQFKLQFTKKSNFVPWFITISREYGCDGAGLAQGLVGGLNEGEKEHPWYVFDRETMLKVADPEELNQEMLELLEEYGHSEFQGYVQEAIFGKKSQYKVIQNMAKLMQILARRGHVIFLGGGSTVLTQNNPHGIHFRLYAPEDWRATNHGQRHKLDFDTAHSRVQERENQRFKYLKTYLAESIDNRYLYDLIINNAKVGTQQAIELALATVKRKFKQKK</sequence>
<gene>
    <name evidence="1" type="ORF">J3U87_32400</name>
</gene>
<keyword evidence="1" id="KW-0808">Transferase</keyword>
<dbReference type="GO" id="GO:0016301">
    <property type="term" value="F:kinase activity"/>
    <property type="evidence" value="ECO:0007669"/>
    <property type="project" value="UniProtKB-KW"/>
</dbReference>
<dbReference type="InterPro" id="IPR027417">
    <property type="entry name" value="P-loop_NTPase"/>
</dbReference>
<dbReference type="AlphaFoldDB" id="A0A8A4TN44"/>
<reference evidence="1" key="1">
    <citation type="submission" date="2021-03" db="EMBL/GenBank/DDBJ databases">
        <title>Acanthopleuribacteraceae sp. M133.</title>
        <authorList>
            <person name="Wang G."/>
        </authorList>
    </citation>
    <scope>NUCLEOTIDE SEQUENCE</scope>
    <source>
        <strain evidence="1">M133</strain>
    </source>
</reference>
<protein>
    <submittedName>
        <fullName evidence="1">Cytidylate kinase-like family protein</fullName>
    </submittedName>
</protein>
<name>A0A8A4TN44_SULCO</name>
<keyword evidence="2" id="KW-1185">Reference proteome</keyword>
<dbReference type="Proteomes" id="UP000663929">
    <property type="component" value="Chromosome"/>
</dbReference>
<dbReference type="RefSeq" id="WP_237379941.1">
    <property type="nucleotide sequence ID" value="NZ_CP071793.1"/>
</dbReference>
<dbReference type="EMBL" id="CP071793">
    <property type="protein sequence ID" value="QTD50311.1"/>
    <property type="molecule type" value="Genomic_DNA"/>
</dbReference>
<dbReference type="KEGG" id="scor:J3U87_32400"/>
<dbReference type="Pfam" id="PF13189">
    <property type="entry name" value="Cytidylate_kin2"/>
    <property type="match status" value="1"/>
</dbReference>
<keyword evidence="1" id="KW-0418">Kinase</keyword>